<feature type="transmembrane region" description="Helical" evidence="7">
    <location>
        <begin position="161"/>
        <end position="184"/>
    </location>
</feature>
<organism evidence="10 11">
    <name type="scientific">Discostella pseudostelligera</name>
    <dbReference type="NCBI Taxonomy" id="259834"/>
    <lineage>
        <taxon>Eukaryota</taxon>
        <taxon>Sar</taxon>
        <taxon>Stramenopiles</taxon>
        <taxon>Ochrophyta</taxon>
        <taxon>Bacillariophyta</taxon>
        <taxon>Coscinodiscophyceae</taxon>
        <taxon>Thalassiosirophycidae</taxon>
        <taxon>Stephanodiscales</taxon>
        <taxon>Stephanodiscaceae</taxon>
        <taxon>Discostella</taxon>
    </lineage>
</organism>
<evidence type="ECO:0000313" key="10">
    <source>
        <dbReference type="EMBL" id="KAL3757752.1"/>
    </source>
</evidence>
<sequence>MTVELESASSAPPDDPAPVEDSAGSSEVADVDAFSEPPNTNTSRPVKKIYAVSVRWEHEQRQQEQQQPQQRRRKRKSSPSSSYSSGSDCCKPYTITENFSTYFCCCARRVGSMFFLIEKKDGTPIVVAGPCWPFCTFVTVPLIVVLSGMVGYFIVSNPNAGLPWWFALIYYPILAFVLVVLFCVSCRDPGLMERVTDEESAGSGWFWNEQVGSYRPQGAMYCRECQALVYDYDHVCPWTGTAIGKGNILQFKIFVFSVNVLCYLSIGLVVWQIMDKKVI</sequence>
<evidence type="ECO:0000256" key="1">
    <source>
        <dbReference type="ARBA" id="ARBA00004141"/>
    </source>
</evidence>
<comment type="domain">
    <text evidence="7">The DHHC domain is required for palmitoyltransferase activity.</text>
</comment>
<evidence type="ECO:0000256" key="6">
    <source>
        <dbReference type="ARBA" id="ARBA00023315"/>
    </source>
</evidence>
<evidence type="ECO:0000256" key="4">
    <source>
        <dbReference type="ARBA" id="ARBA00022989"/>
    </source>
</evidence>
<evidence type="ECO:0000256" key="2">
    <source>
        <dbReference type="ARBA" id="ARBA00022679"/>
    </source>
</evidence>
<evidence type="ECO:0000256" key="7">
    <source>
        <dbReference type="RuleBase" id="RU079119"/>
    </source>
</evidence>
<dbReference type="Pfam" id="PF01529">
    <property type="entry name" value="DHHC"/>
    <property type="match status" value="1"/>
</dbReference>
<comment type="subcellular location">
    <subcellularLocation>
        <location evidence="1">Membrane</location>
        <topology evidence="1">Multi-pass membrane protein</topology>
    </subcellularLocation>
</comment>
<feature type="domain" description="Palmitoyltransferase DHHC" evidence="9">
    <location>
        <begin position="213"/>
        <end position="270"/>
    </location>
</feature>
<keyword evidence="6 7" id="KW-0012">Acyltransferase</keyword>
<dbReference type="PANTHER" id="PTHR22883:SF203">
    <property type="entry name" value="PALMITOYLTRANSFERASE"/>
    <property type="match status" value="1"/>
</dbReference>
<comment type="similarity">
    <text evidence="7">Belongs to the DHHC palmitoyltransferase family.</text>
</comment>
<dbReference type="PROSITE" id="PS50216">
    <property type="entry name" value="DHHC"/>
    <property type="match status" value="1"/>
</dbReference>
<evidence type="ECO:0000313" key="11">
    <source>
        <dbReference type="Proteomes" id="UP001530293"/>
    </source>
</evidence>
<keyword evidence="5 7" id="KW-0472">Membrane</keyword>
<dbReference type="EMBL" id="JALLBG020000254">
    <property type="protein sequence ID" value="KAL3757752.1"/>
    <property type="molecule type" value="Genomic_DNA"/>
</dbReference>
<dbReference type="GO" id="GO:0016020">
    <property type="term" value="C:membrane"/>
    <property type="evidence" value="ECO:0007669"/>
    <property type="project" value="UniProtKB-SubCell"/>
</dbReference>
<evidence type="ECO:0000256" key="3">
    <source>
        <dbReference type="ARBA" id="ARBA00022692"/>
    </source>
</evidence>
<keyword evidence="11" id="KW-1185">Reference proteome</keyword>
<feature type="transmembrane region" description="Helical" evidence="7">
    <location>
        <begin position="253"/>
        <end position="274"/>
    </location>
</feature>
<dbReference type="PANTHER" id="PTHR22883">
    <property type="entry name" value="ZINC FINGER DHHC DOMAIN CONTAINING PROTEIN"/>
    <property type="match status" value="1"/>
</dbReference>
<accession>A0ABD3M240</accession>
<evidence type="ECO:0000256" key="8">
    <source>
        <dbReference type="SAM" id="MobiDB-lite"/>
    </source>
</evidence>
<dbReference type="AlphaFoldDB" id="A0ABD3M240"/>
<feature type="compositionally biased region" description="Low complexity" evidence="8">
    <location>
        <begin position="1"/>
        <end position="12"/>
    </location>
</feature>
<dbReference type="Proteomes" id="UP001530293">
    <property type="component" value="Unassembled WGS sequence"/>
</dbReference>
<evidence type="ECO:0000259" key="9">
    <source>
        <dbReference type="Pfam" id="PF01529"/>
    </source>
</evidence>
<comment type="catalytic activity">
    <reaction evidence="7">
        <text>L-cysteinyl-[protein] + hexadecanoyl-CoA = S-hexadecanoyl-L-cysteinyl-[protein] + CoA</text>
        <dbReference type="Rhea" id="RHEA:36683"/>
        <dbReference type="Rhea" id="RHEA-COMP:10131"/>
        <dbReference type="Rhea" id="RHEA-COMP:11032"/>
        <dbReference type="ChEBI" id="CHEBI:29950"/>
        <dbReference type="ChEBI" id="CHEBI:57287"/>
        <dbReference type="ChEBI" id="CHEBI:57379"/>
        <dbReference type="ChEBI" id="CHEBI:74151"/>
        <dbReference type="EC" id="2.3.1.225"/>
    </reaction>
</comment>
<keyword evidence="2 7" id="KW-0808">Transferase</keyword>
<keyword evidence="3 7" id="KW-0812">Transmembrane</keyword>
<feature type="region of interest" description="Disordered" evidence="8">
    <location>
        <begin position="1"/>
        <end position="88"/>
    </location>
</feature>
<name>A0ABD3M240_9STRA</name>
<gene>
    <name evidence="10" type="ORF">ACHAWU_000393</name>
</gene>
<dbReference type="EC" id="2.3.1.225" evidence="7"/>
<dbReference type="InterPro" id="IPR039859">
    <property type="entry name" value="PFA4/ZDH16/20/ERF2-like"/>
</dbReference>
<protein>
    <recommendedName>
        <fullName evidence="7">Palmitoyltransferase</fullName>
        <ecNumber evidence="7">2.3.1.225</ecNumber>
    </recommendedName>
</protein>
<reference evidence="10 11" key="1">
    <citation type="submission" date="2024-10" db="EMBL/GenBank/DDBJ databases">
        <title>Updated reference genomes for cyclostephanoid diatoms.</title>
        <authorList>
            <person name="Roberts W.R."/>
            <person name="Alverson A.J."/>
        </authorList>
    </citation>
    <scope>NUCLEOTIDE SEQUENCE [LARGE SCALE GENOMIC DNA]</scope>
    <source>
        <strain evidence="10 11">AJA232-27</strain>
    </source>
</reference>
<dbReference type="GO" id="GO:0019706">
    <property type="term" value="F:protein-cysteine S-palmitoyltransferase activity"/>
    <property type="evidence" value="ECO:0007669"/>
    <property type="project" value="UniProtKB-EC"/>
</dbReference>
<proteinExistence type="inferred from homology"/>
<evidence type="ECO:0000256" key="5">
    <source>
        <dbReference type="ARBA" id="ARBA00023136"/>
    </source>
</evidence>
<comment type="caution">
    <text evidence="10">The sequence shown here is derived from an EMBL/GenBank/DDBJ whole genome shotgun (WGS) entry which is preliminary data.</text>
</comment>
<dbReference type="InterPro" id="IPR001594">
    <property type="entry name" value="Palmitoyltrfase_DHHC"/>
</dbReference>
<feature type="transmembrane region" description="Helical" evidence="7">
    <location>
        <begin position="134"/>
        <end position="155"/>
    </location>
</feature>
<keyword evidence="4 7" id="KW-1133">Transmembrane helix</keyword>